<proteinExistence type="predicted"/>
<feature type="region of interest" description="Disordered" evidence="1">
    <location>
        <begin position="262"/>
        <end position="291"/>
    </location>
</feature>
<sequence>MDRVIRRRESGLRLAPRPGGAAMAGCGRGGAARAAALRLAAAVAMAAAAGSLAASGAAMPGGDGDAGAPAAEFGPDGLPLPGRPPAAPPMPSPLIELLRAPPTAGGTMEEEQGTLRTAALLPEPPPAPPPPVALEAPVAARRGGAAEASAADPLAGVESGPGGGYRLRVTAGAPDGADAAAALDPETARAAESIGRRLAAAAKEGGGRVTVLAQVAAPPGMEVSAQRRLALARALAVKGALVAGGVDPTRIDLRPLGRTEEGVDAVDILPPADGPPGGPRRDAAGAGAVTR</sequence>
<feature type="region of interest" description="Disordered" evidence="1">
    <location>
        <begin position="55"/>
        <end position="87"/>
    </location>
</feature>
<feature type="compositionally biased region" description="Low complexity" evidence="1">
    <location>
        <begin position="66"/>
        <end position="80"/>
    </location>
</feature>
<comment type="caution">
    <text evidence="2">The sequence shown here is derived from an EMBL/GenBank/DDBJ whole genome shotgun (WGS) entry which is preliminary data.</text>
</comment>
<dbReference type="EMBL" id="BMKS01000003">
    <property type="protein sequence ID" value="GGG27822.1"/>
    <property type="molecule type" value="Genomic_DNA"/>
</dbReference>
<evidence type="ECO:0008006" key="4">
    <source>
        <dbReference type="Google" id="ProtNLM"/>
    </source>
</evidence>
<feature type="compositionally biased region" description="Low complexity" evidence="1">
    <location>
        <begin position="13"/>
        <end position="22"/>
    </location>
</feature>
<dbReference type="RefSeq" id="WP_188899349.1">
    <property type="nucleotide sequence ID" value="NZ_BMKS01000003.1"/>
</dbReference>
<evidence type="ECO:0000313" key="3">
    <source>
        <dbReference type="Proteomes" id="UP000597507"/>
    </source>
</evidence>
<dbReference type="AlphaFoldDB" id="A0A8J2Z9M0"/>
<evidence type="ECO:0000256" key="1">
    <source>
        <dbReference type="SAM" id="MobiDB-lite"/>
    </source>
</evidence>
<protein>
    <recommendedName>
        <fullName evidence="4">OmpA-like domain-containing protein</fullName>
    </recommendedName>
</protein>
<organism evidence="2 3">
    <name type="scientific">Caldovatus sediminis</name>
    <dbReference type="NCBI Taxonomy" id="2041189"/>
    <lineage>
        <taxon>Bacteria</taxon>
        <taxon>Pseudomonadati</taxon>
        <taxon>Pseudomonadota</taxon>
        <taxon>Alphaproteobacteria</taxon>
        <taxon>Acetobacterales</taxon>
        <taxon>Roseomonadaceae</taxon>
        <taxon>Caldovatus</taxon>
    </lineage>
</organism>
<feature type="compositionally biased region" description="Basic and acidic residues" evidence="1">
    <location>
        <begin position="1"/>
        <end position="11"/>
    </location>
</feature>
<keyword evidence="3" id="KW-1185">Reference proteome</keyword>
<reference evidence="2 3" key="1">
    <citation type="journal article" date="2014" name="Int. J. Syst. Evol. Microbiol.">
        <title>Complete genome sequence of Corynebacterium casei LMG S-19264T (=DSM 44701T), isolated from a smear-ripened cheese.</title>
        <authorList>
            <consortium name="US DOE Joint Genome Institute (JGI-PGF)"/>
            <person name="Walter F."/>
            <person name="Albersmeier A."/>
            <person name="Kalinowski J."/>
            <person name="Ruckert C."/>
        </authorList>
    </citation>
    <scope>NUCLEOTIDE SEQUENCE [LARGE SCALE GENOMIC DNA]</scope>
    <source>
        <strain evidence="2 3">CGMCC 1.16330</strain>
    </source>
</reference>
<evidence type="ECO:0000313" key="2">
    <source>
        <dbReference type="EMBL" id="GGG27822.1"/>
    </source>
</evidence>
<name>A0A8J2Z9M0_9PROT</name>
<dbReference type="Proteomes" id="UP000597507">
    <property type="component" value="Unassembled WGS sequence"/>
</dbReference>
<gene>
    <name evidence="2" type="ORF">GCM10010964_14690</name>
</gene>
<feature type="region of interest" description="Disordered" evidence="1">
    <location>
        <begin position="1"/>
        <end position="22"/>
    </location>
</feature>
<accession>A0A8J2Z9M0</accession>